<dbReference type="InterPro" id="IPR041374">
    <property type="entry name" value="BaeRF_family12"/>
</dbReference>
<evidence type="ECO:0000313" key="1">
    <source>
        <dbReference type="EMBL" id="WGV17740.1"/>
    </source>
</evidence>
<accession>A0ABY8QBT3</accession>
<name>A0ABY8QBT3_9RHOB</name>
<dbReference type="RefSeq" id="WP_281469263.1">
    <property type="nucleotide sequence ID" value="NZ_CP124535.1"/>
</dbReference>
<evidence type="ECO:0000313" key="2">
    <source>
        <dbReference type="Proteomes" id="UP001230978"/>
    </source>
</evidence>
<gene>
    <name evidence="1" type="ORF">QF092_08155</name>
</gene>
<dbReference type="Pfam" id="PF18856">
    <property type="entry name" value="baeRF_family12"/>
    <property type="match status" value="1"/>
</dbReference>
<reference evidence="1 2" key="1">
    <citation type="submission" date="2023-04" db="EMBL/GenBank/DDBJ databases">
        <title>YMD61, complete Genome.</title>
        <authorList>
            <person name="Zhang J."/>
        </authorList>
    </citation>
    <scope>NUCLEOTIDE SEQUENCE [LARGE SCALE GENOMIC DNA]</scope>
    <source>
        <strain evidence="1 2">YMD61</strain>
    </source>
</reference>
<dbReference type="EMBL" id="CP124535">
    <property type="protein sequence ID" value="WGV17740.1"/>
    <property type="molecule type" value="Genomic_DNA"/>
</dbReference>
<dbReference type="Proteomes" id="UP001230978">
    <property type="component" value="Chromosome"/>
</dbReference>
<organism evidence="1 2">
    <name type="scientific">Fuscovulum ytuae</name>
    <dbReference type="NCBI Taxonomy" id="3042299"/>
    <lineage>
        <taxon>Bacteria</taxon>
        <taxon>Pseudomonadati</taxon>
        <taxon>Pseudomonadota</taxon>
        <taxon>Alphaproteobacteria</taxon>
        <taxon>Rhodobacterales</taxon>
        <taxon>Paracoccaceae</taxon>
        <taxon>Fuscovulum</taxon>
    </lineage>
</organism>
<keyword evidence="2" id="KW-1185">Reference proteome</keyword>
<proteinExistence type="predicted"/>
<sequence length="119" mass="13415">MILVAADRDLRLLVSDDAGEGVMELRHIRAADLERGEVLADPDARAARFPKMVADFVESEWRKGGYDRLTLVARASVLGEMKRELPDRLRDRVAAVLDREMIDRPLREIAGQLRAVHAI</sequence>
<protein>
    <submittedName>
        <fullName evidence="1">Host attachment protein</fullName>
    </submittedName>
</protein>